<dbReference type="SUPFAM" id="SSF56112">
    <property type="entry name" value="Protein kinase-like (PK-like)"/>
    <property type="match status" value="1"/>
</dbReference>
<keyword evidence="21" id="KW-1185">Reference proteome</keyword>
<feature type="chain" id="PRO_5044883331" description="guanylate cyclase" evidence="17">
    <location>
        <begin position="24"/>
        <end position="1126"/>
    </location>
</feature>
<evidence type="ECO:0000313" key="21">
    <source>
        <dbReference type="Proteomes" id="UP001608902"/>
    </source>
</evidence>
<comment type="caution">
    <text evidence="20">The sequence shown here is derived from an EMBL/GenBank/DDBJ whole genome shotgun (WGS) entry which is preliminary data.</text>
</comment>
<dbReference type="GO" id="GO:0016020">
    <property type="term" value="C:membrane"/>
    <property type="evidence" value="ECO:0007669"/>
    <property type="project" value="UniProtKB-SubCell"/>
</dbReference>
<dbReference type="PANTHER" id="PTHR11920">
    <property type="entry name" value="GUANYLYL CYCLASE"/>
    <property type="match status" value="1"/>
</dbReference>
<evidence type="ECO:0000259" key="18">
    <source>
        <dbReference type="PROSITE" id="PS50011"/>
    </source>
</evidence>
<feature type="domain" description="Guanylate cyclase" evidence="19">
    <location>
        <begin position="919"/>
        <end position="1049"/>
    </location>
</feature>
<keyword evidence="4 16" id="KW-0812">Transmembrane</keyword>
<evidence type="ECO:0000256" key="4">
    <source>
        <dbReference type="ARBA" id="ARBA00022692"/>
    </source>
</evidence>
<evidence type="ECO:0000256" key="3">
    <source>
        <dbReference type="ARBA" id="ARBA00012202"/>
    </source>
</evidence>
<evidence type="ECO:0000256" key="8">
    <source>
        <dbReference type="ARBA" id="ARBA00023134"/>
    </source>
</evidence>
<dbReference type="Pfam" id="PF01094">
    <property type="entry name" value="ANF_receptor"/>
    <property type="match status" value="1"/>
</dbReference>
<feature type="transmembrane region" description="Helical" evidence="16">
    <location>
        <begin position="507"/>
        <end position="529"/>
    </location>
</feature>
<evidence type="ECO:0000256" key="5">
    <source>
        <dbReference type="ARBA" id="ARBA00022729"/>
    </source>
</evidence>
<feature type="compositionally biased region" description="Polar residues" evidence="15">
    <location>
        <begin position="338"/>
        <end position="349"/>
    </location>
</feature>
<proteinExistence type="predicted"/>
<evidence type="ECO:0000256" key="16">
    <source>
        <dbReference type="SAM" id="Phobius"/>
    </source>
</evidence>
<evidence type="ECO:0000256" key="10">
    <source>
        <dbReference type="ARBA" id="ARBA00023170"/>
    </source>
</evidence>
<dbReference type="Proteomes" id="UP001608902">
    <property type="component" value="Unassembled WGS sequence"/>
</dbReference>
<dbReference type="InterPro" id="IPR050401">
    <property type="entry name" value="Cyclic_nucleotide_synthase"/>
</dbReference>
<evidence type="ECO:0000256" key="14">
    <source>
        <dbReference type="SAM" id="Coils"/>
    </source>
</evidence>
<evidence type="ECO:0000256" key="1">
    <source>
        <dbReference type="ARBA" id="ARBA00001436"/>
    </source>
</evidence>
<evidence type="ECO:0000256" key="2">
    <source>
        <dbReference type="ARBA" id="ARBA00004479"/>
    </source>
</evidence>
<keyword evidence="10" id="KW-0675">Receptor</keyword>
<dbReference type="Gene3D" id="6.10.250.780">
    <property type="match status" value="1"/>
</dbReference>
<feature type="coiled-coil region" evidence="14">
    <location>
        <begin position="856"/>
        <end position="883"/>
    </location>
</feature>
<dbReference type="PROSITE" id="PS50125">
    <property type="entry name" value="GUANYLATE_CYCLASE_2"/>
    <property type="match status" value="1"/>
</dbReference>
<dbReference type="SMART" id="SM00044">
    <property type="entry name" value="CYCc"/>
    <property type="match status" value="1"/>
</dbReference>
<dbReference type="FunFam" id="3.30.70.1230:FF:000004">
    <property type="entry name" value="Guanylate cyclase"/>
    <property type="match status" value="1"/>
</dbReference>
<evidence type="ECO:0000256" key="11">
    <source>
        <dbReference type="ARBA" id="ARBA00023180"/>
    </source>
</evidence>
<reference evidence="20 21" key="1">
    <citation type="submission" date="2024-08" db="EMBL/GenBank/DDBJ databases">
        <title>Gnathostoma spinigerum genome.</title>
        <authorList>
            <person name="Gonzalez-Bertolin B."/>
            <person name="Monzon S."/>
            <person name="Zaballos A."/>
            <person name="Jimenez P."/>
            <person name="Dekumyoy P."/>
            <person name="Varona S."/>
            <person name="Cuesta I."/>
            <person name="Sumanam S."/>
            <person name="Adisakwattana P."/>
            <person name="Gasser R.B."/>
            <person name="Hernandez-Gonzalez A."/>
            <person name="Young N.D."/>
            <person name="Perteguer M.J."/>
        </authorList>
    </citation>
    <scope>NUCLEOTIDE SEQUENCE [LARGE SCALE GENOMIC DNA]</scope>
    <source>
        <strain evidence="20">AL3</strain>
        <tissue evidence="20">Liver</tissue>
    </source>
</reference>
<keyword evidence="5 17" id="KW-0732">Signal</keyword>
<dbReference type="EMBL" id="JBGFUD010001893">
    <property type="protein sequence ID" value="MFH4976890.1"/>
    <property type="molecule type" value="Genomic_DNA"/>
</dbReference>
<keyword evidence="13" id="KW-0141">cGMP biosynthesis</keyword>
<evidence type="ECO:0000259" key="19">
    <source>
        <dbReference type="PROSITE" id="PS50125"/>
    </source>
</evidence>
<evidence type="ECO:0000256" key="15">
    <source>
        <dbReference type="SAM" id="MobiDB-lite"/>
    </source>
</evidence>
<dbReference type="InterPro" id="IPR001828">
    <property type="entry name" value="ANF_lig-bd_rcpt"/>
</dbReference>
<sequence>MRDNAFSRSLLLFLLIGLAPLHPLTISFIGQLSCPKELQTSGCSVSHYSSLAFHLGVHDGRQDYGKSKQLIDVVFNDFTTTNDLYKKTLETFLNESTRSSVIVGFDDSCTDLAALGSAFNILTIAVSCDAPIGDTVPSMPTFIQTKSTEKTRYFALAQLLVDFNWTNVAVVHLRSSRSDEEIRLVNLLSALRARNIVCSVIKQNIASKPVVSFAGILASIVLESAPSTRIYILLDDRGDIVPMFMDTLYRFGLLQTGEYFVFALTANEFLESVWLVSLGRIYRSPTYKGNIRMVPDYVVAEQLRSYALFVDPPSPTRNENMEWTNFVERFTRLLHDSPSSSSFNGLSQTEDTDRYESNGNISYDTIEWSSLVQAYDMGRMLVPTLSEIVEEGGDTKNGTFLALALRKKRFKSILNYWTNLDEEGVLRHRFFLLTPKSPLPKSYTANYREVFNIAASVYPGSHNQWISTIEDASKLNLMRHGWPSSKLGCASGGGACPLSNKGNHESLHVGVLVIAFLTATIILVAIFFLSRKIQYERRLESEYFVIPSSKVELKCTKNRPKSVCSVWGARCNDDENARVKAMLHEEEWNSIGSWAMACFDGKIVVVRRIFLDHLKLTREIRREIDALMMTKHENLNPFLGLIHEPLQIFTIHLYCVRNSLNGLLRNRELSFDRLFKVSFVEDILRGMRYLHLQSVIGYHGNLKSTNCFVDNAWRIKLSNFGMEQIRCGENESKHCKDLLWTAPEVLRRISPRGHMSVVELTRADLYSLGIVLYEIYGREGPFGDDLLDAEEIIENIKYPNGRNIRPDLGILKRSTPDCVLSVIRNCWAEKPELRPGIREVRERLREIKMGLRTNIADNMMELLDRYQSNLEDIIRERITAIEEERKRNDDLLHQLLPPPVAKCLKEGKPVEAENFSSVTVYFSDIVGFTALSASSTPMEVVNMLNDLYSLFDTLISDYDCYKVETIGDAYMFVSGLPHQNGILHAGEVSSVACEILKSILDFRIHHKPDDHLRLRIGIHTGPVVAGVVGVRMPRYCLFGDTVFTASRMESSGKPMKIQISETTQELLKELGGYNVEQSDDERSRESATGSAYWLLGYNPQMRIERVRRNINMFSHLRRLVKSREDS</sequence>
<feature type="region of interest" description="Disordered" evidence="15">
    <location>
        <begin position="338"/>
        <end position="358"/>
    </location>
</feature>
<dbReference type="Gene3D" id="1.10.510.10">
    <property type="entry name" value="Transferase(Phosphotransferase) domain 1"/>
    <property type="match status" value="1"/>
</dbReference>
<dbReference type="GO" id="GO:0004383">
    <property type="term" value="F:guanylate cyclase activity"/>
    <property type="evidence" value="ECO:0007669"/>
    <property type="project" value="UniProtKB-EC"/>
</dbReference>
<dbReference type="InterPro" id="IPR001054">
    <property type="entry name" value="A/G_cyclase"/>
</dbReference>
<organism evidence="20 21">
    <name type="scientific">Gnathostoma spinigerum</name>
    <dbReference type="NCBI Taxonomy" id="75299"/>
    <lineage>
        <taxon>Eukaryota</taxon>
        <taxon>Metazoa</taxon>
        <taxon>Ecdysozoa</taxon>
        <taxon>Nematoda</taxon>
        <taxon>Chromadorea</taxon>
        <taxon>Rhabditida</taxon>
        <taxon>Spirurina</taxon>
        <taxon>Gnathostomatomorpha</taxon>
        <taxon>Gnathostomatoidea</taxon>
        <taxon>Gnathostomatidae</taxon>
        <taxon>Gnathostoma</taxon>
    </lineage>
</organism>
<dbReference type="InterPro" id="IPR029787">
    <property type="entry name" value="Nucleotide_cyclase"/>
</dbReference>
<keyword evidence="6" id="KW-0547">Nucleotide-binding</keyword>
<evidence type="ECO:0000256" key="12">
    <source>
        <dbReference type="ARBA" id="ARBA00023239"/>
    </source>
</evidence>
<keyword evidence="12" id="KW-0456">Lyase</keyword>
<dbReference type="InterPro" id="IPR028082">
    <property type="entry name" value="Peripla_BP_I"/>
</dbReference>
<feature type="domain" description="Protein kinase" evidence="18">
    <location>
        <begin position="577"/>
        <end position="849"/>
    </location>
</feature>
<dbReference type="Gene3D" id="3.30.70.1230">
    <property type="entry name" value="Nucleotide cyclase"/>
    <property type="match status" value="1"/>
</dbReference>
<dbReference type="PANTHER" id="PTHR11920:SF459">
    <property type="entry name" value="RECEPTOR-TYPE GUANYLATE CYCLASE GCY-11"/>
    <property type="match status" value="1"/>
</dbReference>
<dbReference type="InterPro" id="IPR001245">
    <property type="entry name" value="Ser-Thr/Tyr_kinase_cat_dom"/>
</dbReference>
<keyword evidence="11" id="KW-0325">Glycoprotein</keyword>
<dbReference type="SUPFAM" id="SSF53822">
    <property type="entry name" value="Periplasmic binding protein-like I"/>
    <property type="match status" value="1"/>
</dbReference>
<evidence type="ECO:0000313" key="20">
    <source>
        <dbReference type="EMBL" id="MFH4976890.1"/>
    </source>
</evidence>
<feature type="signal peptide" evidence="17">
    <location>
        <begin position="1"/>
        <end position="23"/>
    </location>
</feature>
<dbReference type="Pfam" id="PF07714">
    <property type="entry name" value="PK_Tyr_Ser-Thr"/>
    <property type="match status" value="1"/>
</dbReference>
<dbReference type="Gene3D" id="3.40.50.2300">
    <property type="match status" value="2"/>
</dbReference>
<keyword evidence="7 16" id="KW-1133">Transmembrane helix</keyword>
<dbReference type="InterPro" id="IPR011009">
    <property type="entry name" value="Kinase-like_dom_sf"/>
</dbReference>
<dbReference type="Pfam" id="PF00211">
    <property type="entry name" value="Guanylate_cyc"/>
    <property type="match status" value="1"/>
</dbReference>
<accession>A0ABD6EKU3</accession>
<dbReference type="SUPFAM" id="SSF55073">
    <property type="entry name" value="Nucleotide cyclase"/>
    <property type="match status" value="1"/>
</dbReference>
<dbReference type="AlphaFoldDB" id="A0ABD6EKU3"/>
<dbReference type="EC" id="4.6.1.2" evidence="3"/>
<comment type="subcellular location">
    <subcellularLocation>
        <location evidence="2">Membrane</location>
        <topology evidence="2">Single-pass type I membrane protein</topology>
    </subcellularLocation>
</comment>
<keyword evidence="9 16" id="KW-0472">Membrane</keyword>
<evidence type="ECO:0000256" key="17">
    <source>
        <dbReference type="SAM" id="SignalP"/>
    </source>
</evidence>
<comment type="catalytic activity">
    <reaction evidence="1">
        <text>GTP = 3',5'-cyclic GMP + diphosphate</text>
        <dbReference type="Rhea" id="RHEA:13665"/>
        <dbReference type="ChEBI" id="CHEBI:33019"/>
        <dbReference type="ChEBI" id="CHEBI:37565"/>
        <dbReference type="ChEBI" id="CHEBI:57746"/>
        <dbReference type="EC" id="4.6.1.2"/>
    </reaction>
</comment>
<protein>
    <recommendedName>
        <fullName evidence="3">guanylate cyclase</fullName>
        <ecNumber evidence="3">4.6.1.2</ecNumber>
    </recommendedName>
</protein>
<gene>
    <name evidence="20" type="ORF">AB6A40_003599</name>
</gene>
<dbReference type="InterPro" id="IPR000719">
    <property type="entry name" value="Prot_kinase_dom"/>
</dbReference>
<name>A0ABD6EKU3_9BILA</name>
<dbReference type="PROSITE" id="PS50011">
    <property type="entry name" value="PROTEIN_KINASE_DOM"/>
    <property type="match status" value="1"/>
</dbReference>
<evidence type="ECO:0000256" key="9">
    <source>
        <dbReference type="ARBA" id="ARBA00023136"/>
    </source>
</evidence>
<evidence type="ECO:0000256" key="6">
    <source>
        <dbReference type="ARBA" id="ARBA00022741"/>
    </source>
</evidence>
<keyword evidence="8" id="KW-0342">GTP-binding</keyword>
<evidence type="ECO:0000256" key="13">
    <source>
        <dbReference type="ARBA" id="ARBA00023293"/>
    </source>
</evidence>
<dbReference type="CDD" id="cd07302">
    <property type="entry name" value="CHD"/>
    <property type="match status" value="1"/>
</dbReference>
<keyword evidence="14" id="KW-0175">Coiled coil</keyword>
<evidence type="ECO:0000256" key="7">
    <source>
        <dbReference type="ARBA" id="ARBA00022989"/>
    </source>
</evidence>
<dbReference type="GO" id="GO:0005525">
    <property type="term" value="F:GTP binding"/>
    <property type="evidence" value="ECO:0007669"/>
    <property type="project" value="UniProtKB-KW"/>
</dbReference>